<evidence type="ECO:0000259" key="1">
    <source>
        <dbReference type="Pfam" id="PF13649"/>
    </source>
</evidence>
<dbReference type="InterPro" id="IPR041698">
    <property type="entry name" value="Methyltransf_25"/>
</dbReference>
<dbReference type="GO" id="GO:0032259">
    <property type="term" value="P:methylation"/>
    <property type="evidence" value="ECO:0007669"/>
    <property type="project" value="UniProtKB-KW"/>
</dbReference>
<dbReference type="InterPro" id="IPR050508">
    <property type="entry name" value="Methyltransf_Superfamily"/>
</dbReference>
<protein>
    <submittedName>
        <fullName evidence="2">Methyltransferase family protein</fullName>
    </submittedName>
</protein>
<dbReference type="Proteomes" id="UP000316628">
    <property type="component" value="Unassembled WGS sequence"/>
</dbReference>
<dbReference type="SUPFAM" id="SSF53335">
    <property type="entry name" value="S-adenosyl-L-methionine-dependent methyltransferases"/>
    <property type="match status" value="1"/>
</dbReference>
<dbReference type="Pfam" id="PF13649">
    <property type="entry name" value="Methyltransf_25"/>
    <property type="match status" value="1"/>
</dbReference>
<dbReference type="EMBL" id="VFPP01000001">
    <property type="protein sequence ID" value="TQM82882.1"/>
    <property type="molecule type" value="Genomic_DNA"/>
</dbReference>
<gene>
    <name evidence="2" type="ORF">FHX81_5293</name>
</gene>
<keyword evidence="3" id="KW-1185">Reference proteome</keyword>
<dbReference type="InterPro" id="IPR029063">
    <property type="entry name" value="SAM-dependent_MTases_sf"/>
</dbReference>
<dbReference type="PANTHER" id="PTHR42912">
    <property type="entry name" value="METHYLTRANSFERASE"/>
    <property type="match status" value="1"/>
</dbReference>
<evidence type="ECO:0000313" key="3">
    <source>
        <dbReference type="Proteomes" id="UP000316628"/>
    </source>
</evidence>
<accession>A0A543JJ38</accession>
<reference evidence="2 3" key="1">
    <citation type="submission" date="2019-06" db="EMBL/GenBank/DDBJ databases">
        <title>Sequencing the genomes of 1000 actinobacteria strains.</title>
        <authorList>
            <person name="Klenk H.-P."/>
        </authorList>
    </citation>
    <scope>NUCLEOTIDE SEQUENCE [LARGE SCALE GENOMIC DNA]</scope>
    <source>
        <strain evidence="2 3">DSM 45456</strain>
    </source>
</reference>
<dbReference type="PANTHER" id="PTHR42912:SF80">
    <property type="entry name" value="METHYLTRANSFERASE DOMAIN-CONTAINING PROTEIN"/>
    <property type="match status" value="1"/>
</dbReference>
<sequence>MTTAPDGSPVEVYALLPPLGEAEVVHGVLPDGADVLDLGCGTGRVAHRLVELGHPVVGVDESAEMLAHLNGVEAVRGRIGDLWLGRRFGGVLLAAHLVNTPSDDERHALLASAARHLRDDGRLVVQWHPPSWFDTAADGQGGTIGPVHSSLRDVRRDGDLLSATVDYRADDRTWSHPFTARRLSGDDLDAALDAAGLVRDTWLTPDRTWFSARGQSSKSSSSRAR</sequence>
<dbReference type="CDD" id="cd02440">
    <property type="entry name" value="AdoMet_MTases"/>
    <property type="match status" value="1"/>
</dbReference>
<feature type="domain" description="Methyltransferase" evidence="1">
    <location>
        <begin position="35"/>
        <end position="121"/>
    </location>
</feature>
<name>A0A543JJ38_9PSEU</name>
<proteinExistence type="predicted"/>
<dbReference type="GO" id="GO:0008168">
    <property type="term" value="F:methyltransferase activity"/>
    <property type="evidence" value="ECO:0007669"/>
    <property type="project" value="UniProtKB-KW"/>
</dbReference>
<evidence type="ECO:0000313" key="2">
    <source>
        <dbReference type="EMBL" id="TQM82882.1"/>
    </source>
</evidence>
<dbReference type="RefSeq" id="WP_141980694.1">
    <property type="nucleotide sequence ID" value="NZ_VFPP01000001.1"/>
</dbReference>
<dbReference type="Gene3D" id="3.40.50.150">
    <property type="entry name" value="Vaccinia Virus protein VP39"/>
    <property type="match status" value="1"/>
</dbReference>
<dbReference type="AlphaFoldDB" id="A0A543JJ38"/>
<dbReference type="OrthoDB" id="7062303at2"/>
<comment type="caution">
    <text evidence="2">The sequence shown here is derived from an EMBL/GenBank/DDBJ whole genome shotgun (WGS) entry which is preliminary data.</text>
</comment>
<keyword evidence="2" id="KW-0808">Transferase</keyword>
<organism evidence="2 3">
    <name type="scientific">Saccharothrix saharensis</name>
    <dbReference type="NCBI Taxonomy" id="571190"/>
    <lineage>
        <taxon>Bacteria</taxon>
        <taxon>Bacillati</taxon>
        <taxon>Actinomycetota</taxon>
        <taxon>Actinomycetes</taxon>
        <taxon>Pseudonocardiales</taxon>
        <taxon>Pseudonocardiaceae</taxon>
        <taxon>Saccharothrix</taxon>
    </lineage>
</organism>
<keyword evidence="2" id="KW-0489">Methyltransferase</keyword>